<feature type="transmembrane region" description="Helical" evidence="1">
    <location>
        <begin position="21"/>
        <end position="39"/>
    </location>
</feature>
<evidence type="ECO:0008006" key="3">
    <source>
        <dbReference type="Google" id="ProtNLM"/>
    </source>
</evidence>
<organism evidence="2">
    <name type="scientific">marine metagenome</name>
    <dbReference type="NCBI Taxonomy" id="408172"/>
    <lineage>
        <taxon>unclassified sequences</taxon>
        <taxon>metagenomes</taxon>
        <taxon>ecological metagenomes</taxon>
    </lineage>
</organism>
<keyword evidence="1" id="KW-0812">Transmembrane</keyword>
<sequence>MINFHNIKTVKMIMETHKIRRCSFYGWLIVFMMIVPLSGQSGDPDVTMELYPNDNPQMISRLGWDQNLFSVWVKNDEEEPIQYRITFTLKISNSSITPGTIMNGRTRVGTKQWDEVNGHGYLGPNEWEHVFNNDYSRIEELNVDVGSGPEFNEIVARTGTLPPGDYELTAELQAKLWSDNDELYFIDPPAHVINDETESYEWRIVIPVPPLLFLPADESVVEQTNPTFSWYSLRTASGIKFRYNIRICLVEEGQSREEAMDNLTHWTNDWGIDHQHMGTQENISWTYPPEADPFSNGREYVWQVSTYNEDGLYGWDAIDPAVSEIWLFKFGKSPQLMTPGQGIVDTEVMPSFTWAPVVGAMNYEIWIGDREDPLVEIPIWNAVLNNSSYTYSSDAPPLIPLPSNQYYWKVRANPLDPVPGAWSEEIFSFTISPIQLQEPGTGMTVSSLTPEFTWDGPSGVGGYEFRISVADDGQVDNPIVIQNVTSNSFTYPSDAPALAPSGIYNWKVIALDQNENYMGSVEEYLDVYNFSVDPVVLSSPPDGGSVNSITPVFSWEAPTGIPSFEFQLFYGDNSSGESPDFSVKVNSNSYQLNASE</sequence>
<evidence type="ECO:0000313" key="2">
    <source>
        <dbReference type="EMBL" id="SVA76718.1"/>
    </source>
</evidence>
<dbReference type="AlphaFoldDB" id="A0A381YI09"/>
<accession>A0A381YI09</accession>
<proteinExistence type="predicted"/>
<name>A0A381YI09_9ZZZZ</name>
<dbReference type="InterPro" id="IPR013783">
    <property type="entry name" value="Ig-like_fold"/>
</dbReference>
<evidence type="ECO:0000256" key="1">
    <source>
        <dbReference type="SAM" id="Phobius"/>
    </source>
</evidence>
<dbReference type="EMBL" id="UINC01018294">
    <property type="protein sequence ID" value="SVA76718.1"/>
    <property type="molecule type" value="Genomic_DNA"/>
</dbReference>
<gene>
    <name evidence="2" type="ORF">METZ01_LOCUS129572</name>
</gene>
<keyword evidence="1" id="KW-0472">Membrane</keyword>
<reference evidence="2" key="1">
    <citation type="submission" date="2018-05" db="EMBL/GenBank/DDBJ databases">
        <authorList>
            <person name="Lanie J.A."/>
            <person name="Ng W.-L."/>
            <person name="Kazmierczak K.M."/>
            <person name="Andrzejewski T.M."/>
            <person name="Davidsen T.M."/>
            <person name="Wayne K.J."/>
            <person name="Tettelin H."/>
            <person name="Glass J.I."/>
            <person name="Rusch D."/>
            <person name="Podicherti R."/>
            <person name="Tsui H.-C.T."/>
            <person name="Winkler M.E."/>
        </authorList>
    </citation>
    <scope>NUCLEOTIDE SEQUENCE</scope>
</reference>
<keyword evidence="1" id="KW-1133">Transmembrane helix</keyword>
<dbReference type="Gene3D" id="2.60.40.10">
    <property type="entry name" value="Immunoglobulins"/>
    <property type="match status" value="3"/>
</dbReference>
<protein>
    <recommendedName>
        <fullName evidence="3">Fibronectin type-III domain-containing protein</fullName>
    </recommendedName>
</protein>
<feature type="non-terminal residue" evidence="2">
    <location>
        <position position="596"/>
    </location>
</feature>